<comment type="subunit">
    <text evidence="3">Binds to multiple calmodulin (CaM) in the presence of Ca(2+) and CaM-like proteins.</text>
</comment>
<reference evidence="6" key="1">
    <citation type="submission" date="2022-04" db="EMBL/GenBank/DDBJ databases">
        <title>Carnegiea gigantea Genome sequencing and assembly v2.</title>
        <authorList>
            <person name="Copetti D."/>
            <person name="Sanderson M.J."/>
            <person name="Burquez A."/>
            <person name="Wojciechowski M.F."/>
        </authorList>
    </citation>
    <scope>NUCLEOTIDE SEQUENCE</scope>
    <source>
        <strain evidence="6">SGP5-SGP5p</strain>
        <tissue evidence="6">Aerial part</tissue>
    </source>
</reference>
<evidence type="ECO:0000259" key="5">
    <source>
        <dbReference type="Pfam" id="PF13178"/>
    </source>
</evidence>
<gene>
    <name evidence="6" type="ORF">Cgig2_003758</name>
</gene>
<dbReference type="Proteomes" id="UP001153076">
    <property type="component" value="Unassembled WGS sequence"/>
</dbReference>
<accession>A0A9Q1K8F7</accession>
<comment type="similarity">
    <text evidence="2">Belongs to the IQD family.</text>
</comment>
<evidence type="ECO:0000313" key="6">
    <source>
        <dbReference type="EMBL" id="KAJ8438295.1"/>
    </source>
</evidence>
<feature type="compositionally biased region" description="Polar residues" evidence="4">
    <location>
        <begin position="160"/>
        <end position="169"/>
    </location>
</feature>
<feature type="compositionally biased region" description="Polar residues" evidence="4">
    <location>
        <begin position="321"/>
        <end position="337"/>
    </location>
</feature>
<feature type="region of interest" description="Disordered" evidence="4">
    <location>
        <begin position="158"/>
        <end position="207"/>
    </location>
</feature>
<dbReference type="SMART" id="SM00015">
    <property type="entry name" value="IQ"/>
    <property type="match status" value="1"/>
</dbReference>
<evidence type="ECO:0000256" key="1">
    <source>
        <dbReference type="ARBA" id="ARBA00022860"/>
    </source>
</evidence>
<dbReference type="AlphaFoldDB" id="A0A9Q1K8F7"/>
<evidence type="ECO:0000256" key="3">
    <source>
        <dbReference type="ARBA" id="ARBA00024378"/>
    </source>
</evidence>
<proteinExistence type="inferred from homology"/>
<feature type="region of interest" description="Disordered" evidence="4">
    <location>
        <begin position="321"/>
        <end position="348"/>
    </location>
</feature>
<dbReference type="PROSITE" id="PS50096">
    <property type="entry name" value="IQ"/>
    <property type="match status" value="2"/>
</dbReference>
<dbReference type="Gene3D" id="1.20.5.190">
    <property type="match status" value="1"/>
</dbReference>
<dbReference type="OrthoDB" id="1686972at2759"/>
<keyword evidence="1" id="KW-0112">Calmodulin-binding</keyword>
<dbReference type="PANTHER" id="PTHR32295">
    <property type="entry name" value="IQ-DOMAIN 5-RELATED"/>
    <property type="match status" value="1"/>
</dbReference>
<keyword evidence="7" id="KW-1185">Reference proteome</keyword>
<dbReference type="EMBL" id="JAKOGI010000261">
    <property type="protein sequence ID" value="KAJ8438295.1"/>
    <property type="molecule type" value="Genomic_DNA"/>
</dbReference>
<evidence type="ECO:0000256" key="4">
    <source>
        <dbReference type="SAM" id="MobiDB-lite"/>
    </source>
</evidence>
<evidence type="ECO:0000313" key="7">
    <source>
        <dbReference type="Proteomes" id="UP001153076"/>
    </source>
</evidence>
<feature type="compositionally biased region" description="Polar residues" evidence="4">
    <location>
        <begin position="366"/>
        <end position="383"/>
    </location>
</feature>
<dbReference type="PANTHER" id="PTHR32295:SF174">
    <property type="entry name" value="PROTEIN IQ-DOMAIN 24"/>
    <property type="match status" value="1"/>
</dbReference>
<feature type="domain" description="DUF4005" evidence="5">
    <location>
        <begin position="342"/>
        <end position="400"/>
    </location>
</feature>
<evidence type="ECO:0000256" key="2">
    <source>
        <dbReference type="ARBA" id="ARBA00024341"/>
    </source>
</evidence>
<comment type="caution">
    <text evidence="6">The sequence shown here is derived from an EMBL/GenBank/DDBJ whole genome shotgun (WGS) entry which is preliminary data.</text>
</comment>
<dbReference type="GO" id="GO:0005516">
    <property type="term" value="F:calmodulin binding"/>
    <property type="evidence" value="ECO:0007669"/>
    <property type="project" value="UniProtKB-KW"/>
</dbReference>
<dbReference type="Pfam" id="PF13178">
    <property type="entry name" value="DUF4005"/>
    <property type="match status" value="1"/>
</dbReference>
<organism evidence="6 7">
    <name type="scientific">Carnegiea gigantea</name>
    <dbReference type="NCBI Taxonomy" id="171969"/>
    <lineage>
        <taxon>Eukaryota</taxon>
        <taxon>Viridiplantae</taxon>
        <taxon>Streptophyta</taxon>
        <taxon>Embryophyta</taxon>
        <taxon>Tracheophyta</taxon>
        <taxon>Spermatophyta</taxon>
        <taxon>Magnoliopsida</taxon>
        <taxon>eudicotyledons</taxon>
        <taxon>Gunneridae</taxon>
        <taxon>Pentapetalae</taxon>
        <taxon>Caryophyllales</taxon>
        <taxon>Cactineae</taxon>
        <taxon>Cactaceae</taxon>
        <taxon>Cactoideae</taxon>
        <taxon>Echinocereeae</taxon>
        <taxon>Carnegiea</taxon>
    </lineage>
</organism>
<name>A0A9Q1K8F7_9CARY</name>
<sequence length="421" mass="47015">MGKASRWFTKLLRRNRHHNNRRTKSLSDIDAIAVPSPPPQPQLQLEPGFDDPNEHAIAVAAATAAVAEAALAAAKAAAEVVRLTNNAGYVSRRWSLEDFAAVKIQSAFRGYLARRALRALKGLVKLQALVRGRFVRKQSADMLRRLQALIRVQDRARANRVQSMDSNHSLGRDNGTRSQVHAAGHRQEDSPLHKKCGSMSRVREGQGSDRALLRMNWLENWVEGGSSTNSPSSMKLSHADDEKSDKILEVDSWKPRSRLRSRTRTSQPSQQISAHDYYYNHSFAASDYLARYSLNDVHKQNGSPVAEDVASLKSLHFPLETYNTGDQSSPPQAFSATESRRRSPMTPMRDEFSKSLLINGCPSPSYMANTESSRAKVRSQSVPRQRGGGSSRKSKRSLHAFWESKTSSKRNVDPLTNFLSR</sequence>
<feature type="region of interest" description="Disordered" evidence="4">
    <location>
        <begin position="363"/>
        <end position="421"/>
    </location>
</feature>
<protein>
    <recommendedName>
        <fullName evidence="5">DUF4005 domain-containing protein</fullName>
    </recommendedName>
</protein>
<dbReference type="CDD" id="cd23767">
    <property type="entry name" value="IQCD"/>
    <property type="match status" value="1"/>
</dbReference>
<dbReference type="InterPro" id="IPR025064">
    <property type="entry name" value="DUF4005"/>
</dbReference>
<dbReference type="InterPro" id="IPR000048">
    <property type="entry name" value="IQ_motif_EF-hand-BS"/>
</dbReference>
<dbReference type="Pfam" id="PF00612">
    <property type="entry name" value="IQ"/>
    <property type="match status" value="1"/>
</dbReference>